<gene>
    <name evidence="2" type="ORF">Acr_01g0012660</name>
</gene>
<evidence type="ECO:0000313" key="3">
    <source>
        <dbReference type="Proteomes" id="UP000585474"/>
    </source>
</evidence>
<evidence type="ECO:0000256" key="1">
    <source>
        <dbReference type="SAM" id="MobiDB-lite"/>
    </source>
</evidence>
<feature type="compositionally biased region" description="Gly residues" evidence="1">
    <location>
        <begin position="36"/>
        <end position="48"/>
    </location>
</feature>
<dbReference type="Proteomes" id="UP000585474">
    <property type="component" value="Unassembled WGS sequence"/>
</dbReference>
<dbReference type="AlphaFoldDB" id="A0A7J0E728"/>
<feature type="region of interest" description="Disordered" evidence="1">
    <location>
        <begin position="198"/>
        <end position="224"/>
    </location>
</feature>
<feature type="compositionally biased region" description="Basic residues" evidence="1">
    <location>
        <begin position="1"/>
        <end position="10"/>
    </location>
</feature>
<dbReference type="OrthoDB" id="2272416at2759"/>
<keyword evidence="3" id="KW-1185">Reference proteome</keyword>
<feature type="compositionally biased region" description="Polar residues" evidence="1">
    <location>
        <begin position="200"/>
        <end position="224"/>
    </location>
</feature>
<sequence length="365" mass="38895">MPPRNARGRAKSLTGARGARRNHDEEDDGNHQESVMGGGASAPGGNVGGAPLTTLGGVEFMQGVFTAIEQVVRNTVQTMQVPVRTAESRATIAMKAFLQLRPPTFKGEPDPLVAEDWLEQVTRALDTILVTEEDLRVLFASYQLFAKAFVSTEEEKAKQFMRGLRPSIRNKITGNLIKVYSTMVSAATAIKEILNETRKIQNPKSQREGTSNQSEGSSSKKPRNFTAQQQYPASGLPTEGLAATVAAGGTISHPGTGTITSQGATYLLSVWSGGSYQSTVHAEGEQLGSYGITTTQSVSSGLKGHSSIYISTDFISVQTTGCSSVGSEDARTGLRHNISSGAVGDSWIAGAVIEYLCCARYFTYV</sequence>
<evidence type="ECO:0000313" key="2">
    <source>
        <dbReference type="EMBL" id="GFY81457.1"/>
    </source>
</evidence>
<dbReference type="EMBL" id="BJWL01000001">
    <property type="protein sequence ID" value="GFY81457.1"/>
    <property type="molecule type" value="Genomic_DNA"/>
</dbReference>
<protein>
    <submittedName>
        <fullName evidence="2">Uncharacterized protein</fullName>
    </submittedName>
</protein>
<comment type="caution">
    <text evidence="2">The sequence shown here is derived from an EMBL/GenBank/DDBJ whole genome shotgun (WGS) entry which is preliminary data.</text>
</comment>
<organism evidence="2 3">
    <name type="scientific">Actinidia rufa</name>
    <dbReference type="NCBI Taxonomy" id="165716"/>
    <lineage>
        <taxon>Eukaryota</taxon>
        <taxon>Viridiplantae</taxon>
        <taxon>Streptophyta</taxon>
        <taxon>Embryophyta</taxon>
        <taxon>Tracheophyta</taxon>
        <taxon>Spermatophyta</taxon>
        <taxon>Magnoliopsida</taxon>
        <taxon>eudicotyledons</taxon>
        <taxon>Gunneridae</taxon>
        <taxon>Pentapetalae</taxon>
        <taxon>asterids</taxon>
        <taxon>Ericales</taxon>
        <taxon>Actinidiaceae</taxon>
        <taxon>Actinidia</taxon>
    </lineage>
</organism>
<accession>A0A7J0E728</accession>
<reference evidence="2 3" key="1">
    <citation type="submission" date="2019-07" db="EMBL/GenBank/DDBJ databases">
        <title>De Novo Assembly of kiwifruit Actinidia rufa.</title>
        <authorList>
            <person name="Sugita-Konishi S."/>
            <person name="Sato K."/>
            <person name="Mori E."/>
            <person name="Abe Y."/>
            <person name="Kisaki G."/>
            <person name="Hamano K."/>
            <person name="Suezawa K."/>
            <person name="Otani M."/>
            <person name="Fukuda T."/>
            <person name="Manabe T."/>
            <person name="Gomi K."/>
            <person name="Tabuchi M."/>
            <person name="Akimitsu K."/>
            <person name="Kataoka I."/>
        </authorList>
    </citation>
    <scope>NUCLEOTIDE SEQUENCE [LARGE SCALE GENOMIC DNA]</scope>
    <source>
        <strain evidence="3">cv. Fuchu</strain>
    </source>
</reference>
<name>A0A7J0E728_9ERIC</name>
<proteinExistence type="predicted"/>
<feature type="region of interest" description="Disordered" evidence="1">
    <location>
        <begin position="1"/>
        <end position="48"/>
    </location>
</feature>